<feature type="compositionally biased region" description="Polar residues" evidence="1">
    <location>
        <begin position="209"/>
        <end position="218"/>
    </location>
</feature>
<dbReference type="Proteomes" id="UP000324748">
    <property type="component" value="Unassembled WGS sequence"/>
</dbReference>
<dbReference type="EMBL" id="VSWC01000170">
    <property type="protein sequence ID" value="KAA1071851.1"/>
    <property type="molecule type" value="Genomic_DNA"/>
</dbReference>
<feature type="compositionally biased region" description="Basic and acidic residues" evidence="1">
    <location>
        <begin position="123"/>
        <end position="139"/>
    </location>
</feature>
<dbReference type="AlphaFoldDB" id="A0A5B0M5N8"/>
<feature type="region of interest" description="Disordered" evidence="1">
    <location>
        <begin position="82"/>
        <end position="218"/>
    </location>
</feature>
<reference evidence="2 3" key="1">
    <citation type="submission" date="2019-05" db="EMBL/GenBank/DDBJ databases">
        <title>Emergence of the Ug99 lineage of the wheat stem rust pathogen through somatic hybridization.</title>
        <authorList>
            <person name="Li F."/>
            <person name="Upadhyaya N.M."/>
            <person name="Sperschneider J."/>
            <person name="Matny O."/>
            <person name="Nguyen-Phuc H."/>
            <person name="Mago R."/>
            <person name="Raley C."/>
            <person name="Miller M.E."/>
            <person name="Silverstein K.A.T."/>
            <person name="Henningsen E."/>
            <person name="Hirsch C.D."/>
            <person name="Visser B."/>
            <person name="Pretorius Z.A."/>
            <person name="Steffenson B.J."/>
            <person name="Schwessinger B."/>
            <person name="Dodds P.N."/>
            <person name="Figueroa M."/>
        </authorList>
    </citation>
    <scope>NUCLEOTIDE SEQUENCE [LARGE SCALE GENOMIC DNA]</scope>
    <source>
        <strain evidence="2">21-0</strain>
    </source>
</reference>
<keyword evidence="3" id="KW-1185">Reference proteome</keyword>
<organism evidence="2 3">
    <name type="scientific">Puccinia graminis f. sp. tritici</name>
    <dbReference type="NCBI Taxonomy" id="56615"/>
    <lineage>
        <taxon>Eukaryota</taxon>
        <taxon>Fungi</taxon>
        <taxon>Dikarya</taxon>
        <taxon>Basidiomycota</taxon>
        <taxon>Pucciniomycotina</taxon>
        <taxon>Pucciniomycetes</taxon>
        <taxon>Pucciniales</taxon>
        <taxon>Pucciniaceae</taxon>
        <taxon>Puccinia</taxon>
    </lineage>
</organism>
<evidence type="ECO:0000313" key="3">
    <source>
        <dbReference type="Proteomes" id="UP000324748"/>
    </source>
</evidence>
<comment type="caution">
    <text evidence="2">The sequence shown here is derived from an EMBL/GenBank/DDBJ whole genome shotgun (WGS) entry which is preliminary data.</text>
</comment>
<protein>
    <submittedName>
        <fullName evidence="2">Uncharacterized protein</fullName>
    </submittedName>
</protein>
<name>A0A5B0M5N8_PUCGR</name>
<feature type="compositionally biased region" description="Basic and acidic residues" evidence="1">
    <location>
        <begin position="188"/>
        <end position="198"/>
    </location>
</feature>
<accession>A0A5B0M5N8</accession>
<evidence type="ECO:0000256" key="1">
    <source>
        <dbReference type="SAM" id="MobiDB-lite"/>
    </source>
</evidence>
<evidence type="ECO:0000313" key="2">
    <source>
        <dbReference type="EMBL" id="KAA1071851.1"/>
    </source>
</evidence>
<sequence>MGSDRRGVKELKMEVRMERDKVCYELWRTGTGDVTYVESLLRTCHELRTWNPPGPPRNPSGPPGGRFLAFFVGSFGFFVGSSSDRLRTLGTHPGPSERRRITRIRPLNAQRPPRTPPSPSTTPDRRRTTRIDSDRRRTTQGDPPRPRQLPKAPVASRSPPEAPAAQRSAPGRPSATLEPQRTPQRPLRPPDDLPERPRALKRPSRAPHSPTTAPKTPR</sequence>
<gene>
    <name evidence="2" type="ORF">PGT21_021267</name>
</gene>
<proteinExistence type="predicted"/>